<organism evidence="1 2">
    <name type="scientific">Boeremia exigua</name>
    <dbReference type="NCBI Taxonomy" id="749465"/>
    <lineage>
        <taxon>Eukaryota</taxon>
        <taxon>Fungi</taxon>
        <taxon>Dikarya</taxon>
        <taxon>Ascomycota</taxon>
        <taxon>Pezizomycotina</taxon>
        <taxon>Dothideomycetes</taxon>
        <taxon>Pleosporomycetidae</taxon>
        <taxon>Pleosporales</taxon>
        <taxon>Pleosporineae</taxon>
        <taxon>Didymellaceae</taxon>
        <taxon>Boeremia</taxon>
    </lineage>
</organism>
<comment type="caution">
    <text evidence="1">The sequence shown here is derived from an EMBL/GenBank/DDBJ whole genome shotgun (WGS) entry which is preliminary data.</text>
</comment>
<keyword evidence="2" id="KW-1185">Reference proteome</keyword>
<name>A0ACC2IGP3_9PLEO</name>
<gene>
    <name evidence="1" type="ORF">OPT61_g3768</name>
</gene>
<evidence type="ECO:0000313" key="2">
    <source>
        <dbReference type="Proteomes" id="UP001153331"/>
    </source>
</evidence>
<reference evidence="1" key="1">
    <citation type="submission" date="2022-11" db="EMBL/GenBank/DDBJ databases">
        <title>Genome Sequence of Boeremia exigua.</title>
        <authorList>
            <person name="Buettner E."/>
        </authorList>
    </citation>
    <scope>NUCLEOTIDE SEQUENCE</scope>
    <source>
        <strain evidence="1">CU02</strain>
    </source>
</reference>
<dbReference type="EMBL" id="JAPHNI010000201">
    <property type="protein sequence ID" value="KAJ8114323.1"/>
    <property type="molecule type" value="Genomic_DNA"/>
</dbReference>
<protein>
    <submittedName>
        <fullName evidence="1">Uncharacterized protein</fullName>
    </submittedName>
</protein>
<evidence type="ECO:0000313" key="1">
    <source>
        <dbReference type="EMBL" id="KAJ8114323.1"/>
    </source>
</evidence>
<sequence>MEEFNITTLKTKDGYRLWRSFIRAILTGNGVLDYTQSDGAARIAQQRAAKLIVSTLDDSITARLPAQDLNDGVKLMEHIRRLFESPTSTYVPLKPAESEGMNPAFELTACSHTIDREARLVSDEIPDAELHVEMRNTSLATQHRSGSTAQTPGGVEIGIKGRHVRVDSVASSSHFNEVAEQSQSATRPPNDRNSGDAPNLRHKRSQPIRTFKKTKTTAFAGDGFARIGVHGVGIGHVHRVPMVTVFLGRGCKRQQSLTAGAGAGAAYPSKRLIGETLATFGIVMVMGLLRDGSGIRLSTACPPGRTTSREVGRSYATARMSTNTLQALIHHYLPKTLPKTLKLHPLRLYYSDPTYYSTATPVAGPDRSTAWLRHVKAHFGSVQLQLYHADALLLALVTSNLGGLQNAIGFAGGRVEAGRIEADRGGSHQDT</sequence>
<accession>A0ACC2IGP3</accession>
<dbReference type="Proteomes" id="UP001153331">
    <property type="component" value="Unassembled WGS sequence"/>
</dbReference>
<proteinExistence type="predicted"/>